<dbReference type="RefSeq" id="WP_058505347.1">
    <property type="nucleotide sequence ID" value="NZ_CAAAIF010000005.1"/>
</dbReference>
<evidence type="ECO:0008006" key="3">
    <source>
        <dbReference type="Google" id="ProtNLM"/>
    </source>
</evidence>
<comment type="caution">
    <text evidence="1">The sequence shown here is derived from an EMBL/GenBank/DDBJ whole genome shotgun (WGS) entry which is preliminary data.</text>
</comment>
<gene>
    <name evidence="1" type="ORF">Lnau_2345</name>
</gene>
<organism evidence="1 2">
    <name type="scientific">Legionella nautarum</name>
    <dbReference type="NCBI Taxonomy" id="45070"/>
    <lineage>
        <taxon>Bacteria</taxon>
        <taxon>Pseudomonadati</taxon>
        <taxon>Pseudomonadota</taxon>
        <taxon>Gammaproteobacteria</taxon>
        <taxon>Legionellales</taxon>
        <taxon>Legionellaceae</taxon>
        <taxon>Legionella</taxon>
    </lineage>
</organism>
<dbReference type="OrthoDB" id="5651721at2"/>
<evidence type="ECO:0000313" key="2">
    <source>
        <dbReference type="Proteomes" id="UP000054725"/>
    </source>
</evidence>
<accession>A0A0W0WMP1</accession>
<evidence type="ECO:0000313" key="1">
    <source>
        <dbReference type="EMBL" id="KTD33594.1"/>
    </source>
</evidence>
<dbReference type="PATRIC" id="fig|45070.6.peg.2472"/>
<dbReference type="AlphaFoldDB" id="A0A0W0WMP1"/>
<dbReference type="EMBL" id="LNYO01000023">
    <property type="protein sequence ID" value="KTD33594.1"/>
    <property type="molecule type" value="Genomic_DNA"/>
</dbReference>
<sequence length="239" mass="27797">MLAFAKPQIVMLDDDYTLLDIMEYYFTEKFQNTVLVKAFLKSNDFLAYIEENCYLPEPPSVILNTFYSSKINQDAIANTLQDLAQLSAIIVLDQELRGEKKTGTELSTTLREYYPASYISMLTSNIPNNKAIELHNNHNIDLFVDKSDADAIQNLYQYLSKHLEKIKKDYLLDSIDLFENVGNLNNEEYLLLKKALMEKNNPRCFLTLNENGDIAMAQENQQISYWQYCPDTTQFIRYE</sequence>
<proteinExistence type="predicted"/>
<reference evidence="1 2" key="1">
    <citation type="submission" date="2015-11" db="EMBL/GenBank/DDBJ databases">
        <title>Genomic analysis of 38 Legionella species identifies large and diverse effector repertoires.</title>
        <authorList>
            <person name="Burstein D."/>
            <person name="Amaro F."/>
            <person name="Zusman T."/>
            <person name="Lifshitz Z."/>
            <person name="Cohen O."/>
            <person name="Gilbert J.A."/>
            <person name="Pupko T."/>
            <person name="Shuman H.A."/>
            <person name="Segal G."/>
        </authorList>
    </citation>
    <scope>NUCLEOTIDE SEQUENCE [LARGE SCALE GENOMIC DNA]</scope>
    <source>
        <strain evidence="1 2">ATCC 49506</strain>
    </source>
</reference>
<dbReference type="Proteomes" id="UP000054725">
    <property type="component" value="Unassembled WGS sequence"/>
</dbReference>
<protein>
    <recommendedName>
        <fullName evidence="3">Response regulatory domain-containing protein</fullName>
    </recommendedName>
</protein>
<name>A0A0W0WMP1_9GAMM</name>
<dbReference type="Gene3D" id="3.40.50.2300">
    <property type="match status" value="1"/>
</dbReference>
<keyword evidence="2" id="KW-1185">Reference proteome</keyword>
<dbReference type="STRING" id="45070.Lnau_2345"/>